<proteinExistence type="predicted"/>
<evidence type="ECO:0000313" key="2">
    <source>
        <dbReference type="EMBL" id="GFD61285.1"/>
    </source>
</evidence>
<organism evidence="2">
    <name type="scientific">Tanacetum cinerariifolium</name>
    <name type="common">Dalmatian daisy</name>
    <name type="synonym">Chrysanthemum cinerariifolium</name>
    <dbReference type="NCBI Taxonomy" id="118510"/>
    <lineage>
        <taxon>Eukaryota</taxon>
        <taxon>Viridiplantae</taxon>
        <taxon>Streptophyta</taxon>
        <taxon>Embryophyta</taxon>
        <taxon>Tracheophyta</taxon>
        <taxon>Spermatophyta</taxon>
        <taxon>Magnoliopsida</taxon>
        <taxon>eudicotyledons</taxon>
        <taxon>Gunneridae</taxon>
        <taxon>Pentapetalae</taxon>
        <taxon>asterids</taxon>
        <taxon>campanulids</taxon>
        <taxon>Asterales</taxon>
        <taxon>Asteraceae</taxon>
        <taxon>Asteroideae</taxon>
        <taxon>Anthemideae</taxon>
        <taxon>Anthemidinae</taxon>
        <taxon>Tanacetum</taxon>
    </lineage>
</organism>
<accession>A0A699XN17</accession>
<evidence type="ECO:0000256" key="1">
    <source>
        <dbReference type="SAM" id="SignalP"/>
    </source>
</evidence>
<gene>
    <name evidence="2" type="ORF">Tci_933254</name>
</gene>
<dbReference type="AlphaFoldDB" id="A0A699XN17"/>
<feature type="signal peptide" evidence="1">
    <location>
        <begin position="1"/>
        <end position="27"/>
    </location>
</feature>
<dbReference type="EMBL" id="BKCJ011889188">
    <property type="protein sequence ID" value="GFD61285.1"/>
    <property type="molecule type" value="Genomic_DNA"/>
</dbReference>
<protein>
    <submittedName>
        <fullName evidence="2">Uncharacterized protein</fullName>
    </submittedName>
</protein>
<feature type="non-terminal residue" evidence="2">
    <location>
        <position position="79"/>
    </location>
</feature>
<name>A0A699XN17_TANCI</name>
<comment type="caution">
    <text evidence="2">The sequence shown here is derived from an EMBL/GenBank/DDBJ whole genome shotgun (WGS) entry which is preliminary data.</text>
</comment>
<feature type="chain" id="PRO_5025595430" evidence="1">
    <location>
        <begin position="28"/>
        <end position="79"/>
    </location>
</feature>
<reference evidence="2" key="1">
    <citation type="journal article" date="2019" name="Sci. Rep.">
        <title>Draft genome of Tanacetum cinerariifolium, the natural source of mosquito coil.</title>
        <authorList>
            <person name="Yamashiro T."/>
            <person name="Shiraishi A."/>
            <person name="Satake H."/>
            <person name="Nakayama K."/>
        </authorList>
    </citation>
    <scope>NUCLEOTIDE SEQUENCE</scope>
</reference>
<sequence length="79" mass="8491">DQGPHRGRQARRRTAVFPLLRLLGTGAWRRGAVPLAVLEQCAGRSGRLLPVPDGHWRAYGQQAQARAGSGSLENRGHGG</sequence>
<feature type="non-terminal residue" evidence="2">
    <location>
        <position position="1"/>
    </location>
</feature>
<keyword evidence="1" id="KW-0732">Signal</keyword>